<evidence type="ECO:0000259" key="2">
    <source>
        <dbReference type="Pfam" id="PF02517"/>
    </source>
</evidence>
<dbReference type="Pfam" id="PF02517">
    <property type="entry name" value="Rce1-like"/>
    <property type="match status" value="1"/>
</dbReference>
<evidence type="ECO:0000313" key="4">
    <source>
        <dbReference type="Proteomes" id="UP000317303"/>
    </source>
</evidence>
<keyword evidence="3" id="KW-0378">Hydrolase</keyword>
<accession>A0A660CAK9</accession>
<keyword evidence="4" id="KW-1185">Reference proteome</keyword>
<evidence type="ECO:0000313" key="3">
    <source>
        <dbReference type="EMBL" id="TWH20346.1"/>
    </source>
</evidence>
<dbReference type="InterPro" id="IPR003675">
    <property type="entry name" value="Rce1/LyrA-like_dom"/>
</dbReference>
<dbReference type="EMBL" id="VLJV01000001">
    <property type="protein sequence ID" value="TWH20346.1"/>
    <property type="molecule type" value="Genomic_DNA"/>
</dbReference>
<keyword evidence="1" id="KW-1133">Transmembrane helix</keyword>
<sequence>MLTDDLTPATPRELPSTARRVGLAAEFLALFFGVIAVFSVFADGVSPIPFLVVLGVASVVYLLRVGDFDRRDLWRASAVRGQLRSILGLWAVACAVAVAGVAVFLPADLFAMPREEPLVWAIVAVGYPVLSVYPQELIFRSFLFRRYAPVFGTGTGMIVASAAAFGFAHIIFGNLFAVLATTAGGALFAWRYARSRSLLAVSIEHGLYGFLLFTVGLGRFVYHGAA</sequence>
<reference evidence="3 4" key="1">
    <citation type="submission" date="2019-07" db="EMBL/GenBank/DDBJ databases">
        <title>R&amp;d 2014.</title>
        <authorList>
            <person name="Klenk H.-P."/>
        </authorList>
    </citation>
    <scope>NUCLEOTIDE SEQUENCE [LARGE SCALE GENOMIC DNA]</scope>
    <source>
        <strain evidence="3 4">DSM 43194</strain>
    </source>
</reference>
<keyword evidence="1" id="KW-0812">Transmembrane</keyword>
<feature type="transmembrane region" description="Helical" evidence="1">
    <location>
        <begin position="48"/>
        <end position="65"/>
    </location>
</feature>
<comment type="caution">
    <text evidence="3">The sequence shown here is derived from an EMBL/GenBank/DDBJ whole genome shotgun (WGS) entry which is preliminary data.</text>
</comment>
<protein>
    <submittedName>
        <fullName evidence="3">CAAX prenyl protease-like protein</fullName>
    </submittedName>
</protein>
<dbReference type="GO" id="GO:0006508">
    <property type="term" value="P:proteolysis"/>
    <property type="evidence" value="ECO:0007669"/>
    <property type="project" value="UniProtKB-KW"/>
</dbReference>
<feature type="transmembrane region" description="Helical" evidence="1">
    <location>
        <begin position="147"/>
        <end position="165"/>
    </location>
</feature>
<feature type="transmembrane region" description="Helical" evidence="1">
    <location>
        <begin position="86"/>
        <end position="105"/>
    </location>
</feature>
<dbReference type="RefSeq" id="WP_211252597.1">
    <property type="nucleotide sequence ID" value="NZ_JOIJ01000011.1"/>
</dbReference>
<feature type="transmembrane region" description="Helical" evidence="1">
    <location>
        <begin position="171"/>
        <end position="193"/>
    </location>
</feature>
<feature type="transmembrane region" description="Helical" evidence="1">
    <location>
        <begin position="21"/>
        <end position="42"/>
    </location>
</feature>
<feature type="transmembrane region" description="Helical" evidence="1">
    <location>
        <begin position="205"/>
        <end position="222"/>
    </location>
</feature>
<dbReference type="GO" id="GO:0080120">
    <property type="term" value="P:CAAX-box protein maturation"/>
    <property type="evidence" value="ECO:0007669"/>
    <property type="project" value="UniProtKB-ARBA"/>
</dbReference>
<dbReference type="GO" id="GO:0004175">
    <property type="term" value="F:endopeptidase activity"/>
    <property type="evidence" value="ECO:0007669"/>
    <property type="project" value="UniProtKB-ARBA"/>
</dbReference>
<proteinExistence type="predicted"/>
<evidence type="ECO:0000256" key="1">
    <source>
        <dbReference type="SAM" id="Phobius"/>
    </source>
</evidence>
<gene>
    <name evidence="3" type="ORF">JD82_02192</name>
</gene>
<keyword evidence="3" id="KW-0645">Protease</keyword>
<dbReference type="AlphaFoldDB" id="A0A660CAK9"/>
<organism evidence="3 4">
    <name type="scientific">Prauserella rugosa</name>
    <dbReference type="NCBI Taxonomy" id="43354"/>
    <lineage>
        <taxon>Bacteria</taxon>
        <taxon>Bacillati</taxon>
        <taxon>Actinomycetota</taxon>
        <taxon>Actinomycetes</taxon>
        <taxon>Pseudonocardiales</taxon>
        <taxon>Pseudonocardiaceae</taxon>
        <taxon>Prauserella</taxon>
    </lineage>
</organism>
<feature type="domain" description="CAAX prenyl protease 2/Lysostaphin resistance protein A-like" evidence="2">
    <location>
        <begin position="121"/>
        <end position="209"/>
    </location>
</feature>
<name>A0A660CAK9_9PSEU</name>
<keyword evidence="1" id="KW-0472">Membrane</keyword>
<dbReference type="Proteomes" id="UP000317303">
    <property type="component" value="Unassembled WGS sequence"/>
</dbReference>
<feature type="transmembrane region" description="Helical" evidence="1">
    <location>
        <begin position="117"/>
        <end position="135"/>
    </location>
</feature>